<feature type="domain" description="Thioredoxin" evidence="13">
    <location>
        <begin position="10"/>
        <end position="146"/>
    </location>
</feature>
<dbReference type="SUPFAM" id="SSF52833">
    <property type="entry name" value="Thioredoxin-like"/>
    <property type="match status" value="1"/>
</dbReference>
<comment type="cofactor">
    <cofactor evidence="1 10">
        <name>FAD</name>
        <dbReference type="ChEBI" id="CHEBI:57692"/>
    </cofactor>
</comment>
<dbReference type="Proteomes" id="UP000472261">
    <property type="component" value="Unplaced"/>
</dbReference>
<comment type="function">
    <text evidence="10">Catalyzes the oxidation of sulfhydryl groups in peptide and protein thiols to disulfides with the reduction of oxygen to hydrogen peroxide.</text>
</comment>
<evidence type="ECO:0000256" key="10">
    <source>
        <dbReference type="RuleBase" id="RU371123"/>
    </source>
</evidence>
<dbReference type="CDD" id="cd02992">
    <property type="entry name" value="PDI_a_QSOX"/>
    <property type="match status" value="1"/>
</dbReference>
<dbReference type="PANTHER" id="PTHR22897">
    <property type="entry name" value="QUIESCIN Q6-RELATED SULFHYDRYL OXIDASE"/>
    <property type="match status" value="1"/>
</dbReference>
<dbReference type="Ensembl" id="ENSPCLT00000021374.1">
    <property type="protein sequence ID" value="ENSPCLP00000016250.1"/>
    <property type="gene ID" value="ENSPCLG00000013208.1"/>
</dbReference>
<dbReference type="FunFam" id="1.20.120.1960:FF:000001">
    <property type="entry name" value="Sulfhydryl oxidase"/>
    <property type="match status" value="1"/>
</dbReference>
<dbReference type="Pfam" id="PF00085">
    <property type="entry name" value="Thioredoxin"/>
    <property type="match status" value="1"/>
</dbReference>
<dbReference type="PANTHER" id="PTHR22897:SF7">
    <property type="entry name" value="SULFHYDRYL OXIDASE 2"/>
    <property type="match status" value="1"/>
</dbReference>
<dbReference type="InterPro" id="IPR041269">
    <property type="entry name" value="QSOX_Trx1"/>
</dbReference>
<dbReference type="EC" id="1.8.3.2" evidence="10"/>
<evidence type="ECO:0000256" key="2">
    <source>
        <dbReference type="ARBA" id="ARBA00006041"/>
    </source>
</evidence>
<dbReference type="Gene3D" id="1.20.120.1960">
    <property type="entry name" value="QSOX sulfhydryl oxidase domain"/>
    <property type="match status" value="1"/>
</dbReference>
<evidence type="ECO:0000313" key="15">
    <source>
        <dbReference type="Proteomes" id="UP000472261"/>
    </source>
</evidence>
<dbReference type="GO" id="GO:0016971">
    <property type="term" value="F:flavin-dependent sulfhydryl oxidase activity"/>
    <property type="evidence" value="ECO:0007669"/>
    <property type="project" value="InterPro"/>
</dbReference>
<dbReference type="Gene3D" id="3.40.30.10">
    <property type="entry name" value="Glutaredoxin"/>
    <property type="match status" value="2"/>
</dbReference>
<dbReference type="InterPro" id="IPR017905">
    <property type="entry name" value="ERV/ALR_sulphydryl_oxidase"/>
</dbReference>
<reference evidence="14" key="1">
    <citation type="submission" date="2025-08" db="UniProtKB">
        <authorList>
            <consortium name="Ensembl"/>
        </authorList>
    </citation>
    <scope>IDENTIFICATION</scope>
</reference>
<dbReference type="InterPro" id="IPR040986">
    <property type="entry name" value="QSOX_FAD-bd_dom"/>
</dbReference>
<dbReference type="InterPro" id="IPR036249">
    <property type="entry name" value="Thioredoxin-like_sf"/>
</dbReference>
<evidence type="ECO:0000259" key="13">
    <source>
        <dbReference type="PROSITE" id="PS51352"/>
    </source>
</evidence>
<accession>A0A669Q998</accession>
<dbReference type="InterPro" id="IPR039798">
    <property type="entry name" value="Sulfhydryl_oxidase"/>
</dbReference>
<name>A0A669Q998_PHACC</name>
<dbReference type="Gene3D" id="1.20.120.310">
    <property type="entry name" value="ERV/ALR sulfhydryl oxidase domain"/>
    <property type="match status" value="1"/>
</dbReference>
<evidence type="ECO:0000256" key="6">
    <source>
        <dbReference type="ARBA" id="ARBA00023002"/>
    </source>
</evidence>
<evidence type="ECO:0000259" key="12">
    <source>
        <dbReference type="PROSITE" id="PS51324"/>
    </source>
</evidence>
<evidence type="ECO:0000256" key="8">
    <source>
        <dbReference type="ARBA" id="ARBA00023180"/>
    </source>
</evidence>
<evidence type="ECO:0000256" key="3">
    <source>
        <dbReference type="ARBA" id="ARBA00022630"/>
    </source>
</evidence>
<dbReference type="FunFam" id="3.40.30.10:FF:000073">
    <property type="entry name" value="Sulfhydryl oxidase"/>
    <property type="match status" value="1"/>
</dbReference>
<feature type="chain" id="PRO_5025410750" description="Sulfhydryl oxidase" evidence="11">
    <location>
        <begin position="22"/>
        <end position="713"/>
    </location>
</feature>
<evidence type="ECO:0000313" key="14">
    <source>
        <dbReference type="Ensembl" id="ENSPCLP00000016250.1"/>
    </source>
</evidence>
<dbReference type="PROSITE" id="PS51352">
    <property type="entry name" value="THIOREDOXIN_2"/>
    <property type="match status" value="1"/>
</dbReference>
<keyword evidence="5 10" id="KW-0274">FAD</keyword>
<evidence type="ECO:0000256" key="5">
    <source>
        <dbReference type="ARBA" id="ARBA00022827"/>
    </source>
</evidence>
<evidence type="ECO:0000256" key="7">
    <source>
        <dbReference type="ARBA" id="ARBA00023157"/>
    </source>
</evidence>
<dbReference type="GO" id="GO:0006457">
    <property type="term" value="P:protein folding"/>
    <property type="evidence" value="ECO:0007669"/>
    <property type="project" value="TreeGrafter"/>
</dbReference>
<dbReference type="AlphaFoldDB" id="A0A669Q998"/>
<keyword evidence="4 11" id="KW-0732">Signal</keyword>
<dbReference type="PROSITE" id="PS51324">
    <property type="entry name" value="ERV_ALR"/>
    <property type="match status" value="1"/>
</dbReference>
<organism evidence="14 15">
    <name type="scientific">Phasianus colchicus</name>
    <name type="common">Common pheasant</name>
    <dbReference type="NCBI Taxonomy" id="9054"/>
    <lineage>
        <taxon>Eukaryota</taxon>
        <taxon>Metazoa</taxon>
        <taxon>Chordata</taxon>
        <taxon>Craniata</taxon>
        <taxon>Vertebrata</taxon>
        <taxon>Euteleostomi</taxon>
        <taxon>Archelosauria</taxon>
        <taxon>Archosauria</taxon>
        <taxon>Dinosauria</taxon>
        <taxon>Saurischia</taxon>
        <taxon>Theropoda</taxon>
        <taxon>Coelurosauria</taxon>
        <taxon>Aves</taxon>
        <taxon>Neognathae</taxon>
        <taxon>Galloanserae</taxon>
        <taxon>Galliformes</taxon>
        <taxon>Phasianidae</taxon>
        <taxon>Phasianinae</taxon>
        <taxon>Phasianus</taxon>
    </lineage>
</organism>
<keyword evidence="8" id="KW-0325">Glycoprotein</keyword>
<keyword evidence="6 10" id="KW-0560">Oxidoreductase</keyword>
<dbReference type="GO" id="GO:0003756">
    <property type="term" value="F:protein disulfide isomerase activity"/>
    <property type="evidence" value="ECO:0007669"/>
    <property type="project" value="TreeGrafter"/>
</dbReference>
<dbReference type="FunFam" id="1.20.120.310:FF:000001">
    <property type="entry name" value="Sulfhydryl oxidase"/>
    <property type="match status" value="1"/>
</dbReference>
<dbReference type="SUPFAM" id="SSF69000">
    <property type="entry name" value="FAD-dependent thiol oxidase"/>
    <property type="match status" value="1"/>
</dbReference>
<dbReference type="Pfam" id="PF04777">
    <property type="entry name" value="Evr1_Alr"/>
    <property type="match status" value="1"/>
</dbReference>
<dbReference type="InterPro" id="IPR013766">
    <property type="entry name" value="Thioredoxin_domain"/>
</dbReference>
<evidence type="ECO:0000256" key="9">
    <source>
        <dbReference type="ARBA" id="ARBA00048864"/>
    </source>
</evidence>
<comment type="catalytic activity">
    <reaction evidence="9 10">
        <text>2 R'C(R)SH + O2 = R'C(R)S-S(R)CR' + H2O2</text>
        <dbReference type="Rhea" id="RHEA:17357"/>
        <dbReference type="ChEBI" id="CHEBI:15379"/>
        <dbReference type="ChEBI" id="CHEBI:16240"/>
        <dbReference type="ChEBI" id="CHEBI:16520"/>
        <dbReference type="ChEBI" id="CHEBI:17412"/>
        <dbReference type="EC" id="1.8.3.2"/>
    </reaction>
</comment>
<dbReference type="InterPro" id="IPR036774">
    <property type="entry name" value="ERV/ALR_sulphydryl_oxid_sf"/>
</dbReference>
<sequence>MAAGGGWPLALLALLLAGVAARLYRAGEDPLSVLAAGTVRRALLNSSAAWVVQFYSSSCGHCIAFAPTWRALAGDVKDWESAIRIGVLDCGEEENYETCKEYGIHFYPTVRFFRAFTKQFTTGENYKGADRELQTVRQMMVDFLQNHSQESRPPACPPLDPVSSSDVTSLFDKKTPHYTAVVVENNNSYIGREVILDLIQYENIVVKRALNFDKSFLEKLGITSVPSCYLMHPNGSHGLVNSLKPLRSVFSSYLKSLPGVRKKLLSPLELPAKGNKEESTEIKPWKEFDKSKLYMADLESGLHYLFRVELATHKMLEGAELKTFKDFVTISAKLFPGRQPVVKLLETLQEWLVSLPLDKIPYDAILDLVNNKMRISGIFLTKRMEWVGCQGSRPELRGYTCSLWKLFHTLTVQAALRPTALINTGLEDNPRIVLEVMRRYIHHFFGCKACAQHFEEMAKESVDSVQTLDKAVLWLWEKHNVVNNRLAGDLTEDPKFPKVQWPTPDLCPACHEEIKGLHSWNEAQVLQFMKHHYNSENILYKYTESQTDSSDTELKDAREEKDKSLLEKPGGNREDVVLNQEQIRDSESKLFNTLIGKHGPVKDSSKSAFESANHQESRQSVIFLGIGFSNIDMSLCVVLQVFLQLRTPVMELSRMNSSFKCQNNLQISASHHCPLPPGTSVSVPCTNLLRCHFSLWLTPSLEQPFAIRISGPS</sequence>
<dbReference type="GO" id="GO:0000139">
    <property type="term" value="C:Golgi membrane"/>
    <property type="evidence" value="ECO:0007669"/>
    <property type="project" value="TreeGrafter"/>
</dbReference>
<keyword evidence="15" id="KW-1185">Reference proteome</keyword>
<dbReference type="InterPro" id="IPR042568">
    <property type="entry name" value="QSOX_FAD-bd_sf"/>
</dbReference>
<keyword evidence="3 10" id="KW-0285">Flavoprotein</keyword>
<dbReference type="Pfam" id="PF18108">
    <property type="entry name" value="QSOX_Trx1"/>
    <property type="match status" value="1"/>
</dbReference>
<reference evidence="14" key="2">
    <citation type="submission" date="2025-09" db="UniProtKB">
        <authorList>
            <consortium name="Ensembl"/>
        </authorList>
    </citation>
    <scope>IDENTIFICATION</scope>
</reference>
<dbReference type="OMA" id="LWRVHNF"/>
<dbReference type="FunFam" id="3.40.30.10:FF:000080">
    <property type="entry name" value="Sulfhydryl oxidase"/>
    <property type="match status" value="1"/>
</dbReference>
<evidence type="ECO:0000256" key="1">
    <source>
        <dbReference type="ARBA" id="ARBA00001974"/>
    </source>
</evidence>
<keyword evidence="7" id="KW-1015">Disulfide bond</keyword>
<protein>
    <recommendedName>
        <fullName evidence="10">Sulfhydryl oxidase</fullName>
        <ecNumber evidence="10">1.8.3.2</ecNumber>
    </recommendedName>
</protein>
<feature type="domain" description="ERV/ALR sulfhydryl oxidase" evidence="12">
    <location>
        <begin position="392"/>
        <end position="501"/>
    </location>
</feature>
<feature type="signal peptide" evidence="11">
    <location>
        <begin position="1"/>
        <end position="21"/>
    </location>
</feature>
<evidence type="ECO:0000256" key="4">
    <source>
        <dbReference type="ARBA" id="ARBA00022729"/>
    </source>
</evidence>
<dbReference type="GO" id="GO:0005615">
    <property type="term" value="C:extracellular space"/>
    <property type="evidence" value="ECO:0007669"/>
    <property type="project" value="TreeGrafter"/>
</dbReference>
<proteinExistence type="inferred from homology"/>
<dbReference type="Pfam" id="PF18371">
    <property type="entry name" value="FAD_SOX"/>
    <property type="match status" value="1"/>
</dbReference>
<evidence type="ECO:0000256" key="11">
    <source>
        <dbReference type="SAM" id="SignalP"/>
    </source>
</evidence>
<comment type="similarity">
    <text evidence="2 10">Belongs to the quiescin-sulfhydryl oxidase (QSOX) family.</text>
</comment>